<dbReference type="Pfam" id="PF17766">
    <property type="entry name" value="fn3_6"/>
    <property type="match status" value="1"/>
</dbReference>
<evidence type="ECO:0000313" key="3">
    <source>
        <dbReference type="Proteomes" id="UP000250321"/>
    </source>
</evidence>
<gene>
    <name evidence="2" type="ORF">Pyn_09433</name>
</gene>
<reference evidence="2 3" key="1">
    <citation type="submission" date="2018-02" db="EMBL/GenBank/DDBJ databases">
        <title>Draft genome of wild Prunus yedoensis var. nudiflora.</title>
        <authorList>
            <person name="Baek S."/>
            <person name="Kim J.-H."/>
            <person name="Choi K."/>
            <person name="Kim G.-B."/>
            <person name="Cho A."/>
            <person name="Jang H."/>
            <person name="Shin C.-H."/>
            <person name="Yu H.-J."/>
            <person name="Mun J.-H."/>
        </authorList>
    </citation>
    <scope>NUCLEOTIDE SEQUENCE [LARGE SCALE GENOMIC DNA]</scope>
    <source>
        <strain evidence="3">cv. Jeju island</strain>
        <tissue evidence="2">Leaf</tissue>
    </source>
</reference>
<dbReference type="STRING" id="2094558.A0A314YAM5"/>
<dbReference type="EMBL" id="PJQY01001523">
    <property type="protein sequence ID" value="PQQ01889.1"/>
    <property type="molecule type" value="Genomic_DNA"/>
</dbReference>
<dbReference type="GO" id="GO:0008233">
    <property type="term" value="F:peptidase activity"/>
    <property type="evidence" value="ECO:0007669"/>
    <property type="project" value="UniProtKB-KW"/>
</dbReference>
<comment type="caution">
    <text evidence="2">The sequence shown here is derived from an EMBL/GenBank/DDBJ whole genome shotgun (WGS) entry which is preliminary data.</text>
</comment>
<keyword evidence="3" id="KW-1185">Reference proteome</keyword>
<dbReference type="Gene3D" id="2.60.40.2310">
    <property type="match status" value="1"/>
</dbReference>
<evidence type="ECO:0000259" key="1">
    <source>
        <dbReference type="Pfam" id="PF17766"/>
    </source>
</evidence>
<protein>
    <submittedName>
        <fullName evidence="2">Subtilisin-like protease SBT1.7</fullName>
    </submittedName>
</protein>
<keyword evidence="2" id="KW-0378">Hydrolase</keyword>
<proteinExistence type="predicted"/>
<keyword evidence="2" id="KW-0645">Protease</keyword>
<dbReference type="AlphaFoldDB" id="A0A314YAM5"/>
<dbReference type="InterPro" id="IPR041469">
    <property type="entry name" value="Subtilisin-like_FN3"/>
</dbReference>
<evidence type="ECO:0000313" key="2">
    <source>
        <dbReference type="EMBL" id="PQQ01889.1"/>
    </source>
</evidence>
<feature type="domain" description="Subtilisin-like protease fibronectin type-III" evidence="1">
    <location>
        <begin position="3"/>
        <end position="58"/>
    </location>
</feature>
<dbReference type="Proteomes" id="UP000250321">
    <property type="component" value="Unassembled WGS sequence"/>
</dbReference>
<accession>A0A314YAM5</accession>
<dbReference type="OrthoDB" id="206201at2759"/>
<dbReference type="GO" id="GO:0006508">
    <property type="term" value="P:proteolysis"/>
    <property type="evidence" value="ECO:0007669"/>
    <property type="project" value="UniProtKB-KW"/>
</dbReference>
<organism evidence="2 3">
    <name type="scientific">Prunus yedoensis var. nudiflora</name>
    <dbReference type="NCBI Taxonomy" id="2094558"/>
    <lineage>
        <taxon>Eukaryota</taxon>
        <taxon>Viridiplantae</taxon>
        <taxon>Streptophyta</taxon>
        <taxon>Embryophyta</taxon>
        <taxon>Tracheophyta</taxon>
        <taxon>Spermatophyta</taxon>
        <taxon>Magnoliopsida</taxon>
        <taxon>eudicotyledons</taxon>
        <taxon>Gunneridae</taxon>
        <taxon>Pentapetalae</taxon>
        <taxon>rosids</taxon>
        <taxon>fabids</taxon>
        <taxon>Rosales</taxon>
        <taxon>Rosaceae</taxon>
        <taxon>Amygdaloideae</taxon>
        <taxon>Amygdaleae</taxon>
        <taxon>Prunus</taxon>
    </lineage>
</organism>
<sequence length="63" mass="6934">MGMSVNPQVLKFTEVNQEITFEAEFFAHASAGKDGVPFAQGYLRWVSDQHSVTSPISVIFASK</sequence>
<name>A0A314YAM5_PRUYE</name>